<dbReference type="OrthoDB" id="9808317at2"/>
<dbReference type="RefSeq" id="WP_065176528.1">
    <property type="nucleotide sequence ID" value="NZ_AP024856.1"/>
</dbReference>
<dbReference type="GO" id="GO:0005524">
    <property type="term" value="F:ATP binding"/>
    <property type="evidence" value="ECO:0007669"/>
    <property type="project" value="InterPro"/>
</dbReference>
<gene>
    <name evidence="2" type="primary">nirQ</name>
    <name evidence="2" type="ORF">CZ814_03207</name>
</gene>
<evidence type="ECO:0000313" key="3">
    <source>
        <dbReference type="Proteomes" id="UP000191116"/>
    </source>
</evidence>
<evidence type="ECO:0000313" key="2">
    <source>
        <dbReference type="EMBL" id="SKA51763.1"/>
    </source>
</evidence>
<dbReference type="InterPro" id="IPR011704">
    <property type="entry name" value="ATPase_dyneun-rel_AAA"/>
</dbReference>
<dbReference type="Pfam" id="PF07728">
    <property type="entry name" value="AAA_5"/>
    <property type="match status" value="1"/>
</dbReference>
<dbReference type="SUPFAM" id="SSF52540">
    <property type="entry name" value="P-loop containing nucleoside triphosphate hydrolases"/>
    <property type="match status" value="1"/>
</dbReference>
<reference evidence="2 3" key="1">
    <citation type="submission" date="2017-02" db="EMBL/GenBank/DDBJ databases">
        <authorList>
            <person name="Peterson S.W."/>
        </authorList>
    </citation>
    <scope>NUCLEOTIDE SEQUENCE [LARGE SCALE GENOMIC DNA]</scope>
    <source>
        <strain evidence="2 3">CECT 9189</strain>
    </source>
</reference>
<organism evidence="2 3">
    <name type="scientific">Photobacterium toruni</name>
    <dbReference type="NCBI Taxonomy" id="1935446"/>
    <lineage>
        <taxon>Bacteria</taxon>
        <taxon>Pseudomonadati</taxon>
        <taxon>Pseudomonadota</taxon>
        <taxon>Gammaproteobacteria</taxon>
        <taxon>Vibrionales</taxon>
        <taxon>Vibrionaceae</taxon>
        <taxon>Photobacterium</taxon>
    </lineage>
</organism>
<accession>A0A1T4UGI2</accession>
<dbReference type="AlphaFoldDB" id="A0A1T4UGI2"/>
<dbReference type="GO" id="GO:0016887">
    <property type="term" value="F:ATP hydrolysis activity"/>
    <property type="evidence" value="ECO:0007669"/>
    <property type="project" value="InterPro"/>
</dbReference>
<name>A0A1T4UGI2_9GAMM</name>
<dbReference type="Proteomes" id="UP000191116">
    <property type="component" value="Unassembled WGS sequence"/>
</dbReference>
<feature type="domain" description="ATPase dynein-related AAA" evidence="1">
    <location>
        <begin position="90"/>
        <end position="206"/>
    </location>
</feature>
<dbReference type="Gene3D" id="3.40.50.300">
    <property type="entry name" value="P-loop containing nucleotide triphosphate hydrolases"/>
    <property type="match status" value="1"/>
</dbReference>
<dbReference type="InterPro" id="IPR027417">
    <property type="entry name" value="P-loop_NTPase"/>
</dbReference>
<dbReference type="EMBL" id="FUWP01000023">
    <property type="protein sequence ID" value="SKA51763.1"/>
    <property type="molecule type" value="Genomic_DNA"/>
</dbReference>
<proteinExistence type="predicted"/>
<sequence length="368" mass="42025">MSDIQTEAMQVNESNNQETQVIDYSEMETVLLRDVFHPFVPANVDLAIERPKHIHPDVPKPVHGYVPDMRVLKNVMTWFLAPSHPNFLHMVGPTGSGKTDFIFWFANRMNWALNLVTVNPSLRPEKMQGRWLLKNGETTFVDGPVIDAMREGKIVLLDECDKGSLDFIAKMHLPSEMSKPWVVEDTGETIYPAKNFRFITTGNTSGQGCTQGLYPSSKRWDTAFRNRSYVIFNHYVDPELELKIIMGKNPELKPYKKTVKYMVKFANSMRDSMLGPERTGVTSDGRPVNGISTAFSTRVLLSWVHFIQVSGLSVPLRQTFENVFFNGVDDADRKDIEMIMDQNFNLKDGNILDHYMGWIEDGKPVKKQ</sequence>
<evidence type="ECO:0000259" key="1">
    <source>
        <dbReference type="Pfam" id="PF07728"/>
    </source>
</evidence>
<protein>
    <submittedName>
        <fullName evidence="2">Denitrification regulatory protein NirQ</fullName>
    </submittedName>
</protein>